<reference evidence="1 2" key="1">
    <citation type="journal article" date="2024" name="Chem. Sci.">
        <title>Discovery of megapolipeptins by genome mining of a Burkholderiales bacteria collection.</title>
        <authorList>
            <person name="Paulo B.S."/>
            <person name="Recchia M.J.J."/>
            <person name="Lee S."/>
            <person name="Fergusson C.H."/>
            <person name="Romanowski S.B."/>
            <person name="Hernandez A."/>
            <person name="Krull N."/>
            <person name="Liu D.Y."/>
            <person name="Cavanagh H."/>
            <person name="Bos A."/>
            <person name="Gray C.A."/>
            <person name="Murphy B.T."/>
            <person name="Linington R.G."/>
            <person name="Eustaquio A.S."/>
        </authorList>
    </citation>
    <scope>NUCLEOTIDE SEQUENCE [LARGE SCALE GENOMIC DNA]</scope>
    <source>
        <strain evidence="1 2">RL18-126-BIB-B</strain>
    </source>
</reference>
<organism evidence="1 2">
    <name type="scientific">Paraburkholderia rhynchosiae</name>
    <dbReference type="NCBI Taxonomy" id="487049"/>
    <lineage>
        <taxon>Bacteria</taxon>
        <taxon>Pseudomonadati</taxon>
        <taxon>Pseudomonadota</taxon>
        <taxon>Betaproteobacteria</taxon>
        <taxon>Burkholderiales</taxon>
        <taxon>Burkholderiaceae</taxon>
        <taxon>Paraburkholderia</taxon>
    </lineage>
</organism>
<sequence>MTTESAVNLRLPGVVYRPLRSSQLREIELSCLYRREDRSPILQAFLKLIRASRSKHARVKR</sequence>
<protein>
    <submittedName>
        <fullName evidence="1">Uncharacterized protein</fullName>
    </submittedName>
</protein>
<evidence type="ECO:0000313" key="1">
    <source>
        <dbReference type="EMBL" id="MFM0103333.1"/>
    </source>
</evidence>
<comment type="caution">
    <text evidence="1">The sequence shown here is derived from an EMBL/GenBank/DDBJ whole genome shotgun (WGS) entry which is preliminary data.</text>
</comment>
<dbReference type="Proteomes" id="UP001629235">
    <property type="component" value="Unassembled WGS sequence"/>
</dbReference>
<keyword evidence="2" id="KW-1185">Reference proteome</keyword>
<name>A0ACC7N9J0_9BURK</name>
<gene>
    <name evidence="1" type="ORF">PQR01_07535</name>
</gene>
<evidence type="ECO:0000313" key="2">
    <source>
        <dbReference type="Proteomes" id="UP001629235"/>
    </source>
</evidence>
<accession>A0ACC7N9J0</accession>
<dbReference type="EMBL" id="JAQQDW010000010">
    <property type="protein sequence ID" value="MFM0103333.1"/>
    <property type="molecule type" value="Genomic_DNA"/>
</dbReference>
<proteinExistence type="predicted"/>